<dbReference type="AlphaFoldDB" id="M1WUJ9"/>
<evidence type="ECO:0000256" key="2">
    <source>
        <dbReference type="ARBA" id="ARBA00022475"/>
    </source>
</evidence>
<dbReference type="InterPro" id="IPR015414">
    <property type="entry name" value="TMEM64"/>
</dbReference>
<dbReference type="STRING" id="1322246.BN4_10228"/>
<name>M1WUJ9_PSEP2</name>
<evidence type="ECO:0000313" key="9">
    <source>
        <dbReference type="Proteomes" id="UP000011724"/>
    </source>
</evidence>
<organism evidence="8 9">
    <name type="scientific">Pseudodesulfovibrio piezophilus (strain DSM 21447 / JCM 15486 / C1TLV30)</name>
    <name type="common">Desulfovibrio piezophilus</name>
    <dbReference type="NCBI Taxonomy" id="1322246"/>
    <lineage>
        <taxon>Bacteria</taxon>
        <taxon>Pseudomonadati</taxon>
        <taxon>Thermodesulfobacteriota</taxon>
        <taxon>Desulfovibrionia</taxon>
        <taxon>Desulfovibrionales</taxon>
        <taxon>Desulfovibrionaceae</taxon>
    </lineage>
</organism>
<feature type="transmembrane region" description="Helical" evidence="6">
    <location>
        <begin position="198"/>
        <end position="218"/>
    </location>
</feature>
<gene>
    <name evidence="8" type="ordered locus">BN4_10228</name>
</gene>
<keyword evidence="4 6" id="KW-1133">Transmembrane helix</keyword>
<comment type="subcellular location">
    <subcellularLocation>
        <location evidence="1 6">Cell membrane</location>
        <topology evidence="1 6">Multi-pass membrane protein</topology>
    </subcellularLocation>
</comment>
<feature type="transmembrane region" description="Helical" evidence="6">
    <location>
        <begin position="136"/>
        <end position="154"/>
    </location>
</feature>
<dbReference type="PANTHER" id="PTHR12677">
    <property type="entry name" value="GOLGI APPARATUS MEMBRANE PROTEIN TVP38-RELATED"/>
    <property type="match status" value="1"/>
</dbReference>
<keyword evidence="9" id="KW-1185">Reference proteome</keyword>
<dbReference type="eggNOG" id="COG0398">
    <property type="taxonomic scope" value="Bacteria"/>
</dbReference>
<sequence>MIHKYYLKRLALVLILVGIIACYILFDLGRFLSLEYLKSSRESFQALYNEHTFFVLAGYFMLYVLTTAFALPAATVISLAGGALFGLATGVFIVSFASTIGATLAFIMSRYLFRDWVQDKFGERLKKINEGVEREGAFYLFTLRLIPAIPFFVINTVMALTPMRLFTFYWVSQVGMFPATVIYINAGKELGQLESLSGLFSPSLIISFIILGLFPLVMKKTLSWIQARR</sequence>
<dbReference type="HOGENOM" id="CLU_038944_7_0_7"/>
<protein>
    <recommendedName>
        <fullName evidence="6">TVP38/TMEM64 family membrane protein</fullName>
    </recommendedName>
</protein>
<evidence type="ECO:0000256" key="5">
    <source>
        <dbReference type="ARBA" id="ARBA00023136"/>
    </source>
</evidence>
<feature type="transmembrane region" description="Helical" evidence="6">
    <location>
        <begin position="166"/>
        <end position="186"/>
    </location>
</feature>
<feature type="transmembrane region" description="Helical" evidence="6">
    <location>
        <begin position="52"/>
        <end position="71"/>
    </location>
</feature>
<feature type="transmembrane region" description="Helical" evidence="6">
    <location>
        <begin position="12"/>
        <end position="32"/>
    </location>
</feature>
<dbReference type="EMBL" id="FO203427">
    <property type="protein sequence ID" value="CCH47468.1"/>
    <property type="molecule type" value="Genomic_DNA"/>
</dbReference>
<evidence type="ECO:0000256" key="4">
    <source>
        <dbReference type="ARBA" id="ARBA00022989"/>
    </source>
</evidence>
<dbReference type="Proteomes" id="UP000011724">
    <property type="component" value="Chromosome"/>
</dbReference>
<dbReference type="KEGG" id="dpi:BN4_10228"/>
<dbReference type="OrthoDB" id="9779114at2"/>
<dbReference type="RefSeq" id="WP_015413523.1">
    <property type="nucleotide sequence ID" value="NC_020409.1"/>
</dbReference>
<dbReference type="GO" id="GO:0005886">
    <property type="term" value="C:plasma membrane"/>
    <property type="evidence" value="ECO:0007669"/>
    <property type="project" value="UniProtKB-SubCell"/>
</dbReference>
<feature type="transmembrane region" description="Helical" evidence="6">
    <location>
        <begin position="83"/>
        <end position="107"/>
    </location>
</feature>
<dbReference type="PANTHER" id="PTHR12677:SF59">
    <property type="entry name" value="GOLGI APPARATUS MEMBRANE PROTEIN TVP38-RELATED"/>
    <property type="match status" value="1"/>
</dbReference>
<keyword evidence="5 6" id="KW-0472">Membrane</keyword>
<keyword evidence="2 6" id="KW-1003">Cell membrane</keyword>
<accession>M1WUJ9</accession>
<proteinExistence type="inferred from homology"/>
<comment type="similarity">
    <text evidence="6">Belongs to the TVP38/TMEM64 family.</text>
</comment>
<reference evidence="8 9" key="1">
    <citation type="journal article" date="2013" name="PLoS ONE">
        <title>The first genomic and proteomic characterization of a deep-sea sulfate reducer: insights into the piezophilic lifestyle of Desulfovibrio piezophilus.</title>
        <authorList>
            <person name="Pradel N."/>
            <person name="Ji B."/>
            <person name="Gimenez G."/>
            <person name="Talla E."/>
            <person name="Lenoble P."/>
            <person name="Garel M."/>
            <person name="Tamburini C."/>
            <person name="Fourquet P."/>
            <person name="Lebrun R."/>
            <person name="Bertin P."/>
            <person name="Denis Y."/>
            <person name="Pophillat M."/>
            <person name="Barbe V."/>
            <person name="Ollivier B."/>
            <person name="Dolla A."/>
        </authorList>
    </citation>
    <scope>NUCLEOTIDE SEQUENCE [LARGE SCALE GENOMIC DNA]</scope>
    <source>
        <strain evidence="9">DSM 10523 / SB164P1</strain>
    </source>
</reference>
<feature type="domain" description="VTT" evidence="7">
    <location>
        <begin position="74"/>
        <end position="188"/>
    </location>
</feature>
<dbReference type="PATRIC" id="fig|879567.3.peg.237"/>
<keyword evidence="3 6" id="KW-0812">Transmembrane</keyword>
<evidence type="ECO:0000256" key="1">
    <source>
        <dbReference type="ARBA" id="ARBA00004651"/>
    </source>
</evidence>
<evidence type="ECO:0000313" key="8">
    <source>
        <dbReference type="EMBL" id="CCH47468.1"/>
    </source>
</evidence>
<dbReference type="PROSITE" id="PS51257">
    <property type="entry name" value="PROKAR_LIPOPROTEIN"/>
    <property type="match status" value="1"/>
</dbReference>
<evidence type="ECO:0000259" key="7">
    <source>
        <dbReference type="Pfam" id="PF09335"/>
    </source>
</evidence>
<dbReference type="Pfam" id="PF09335">
    <property type="entry name" value="VTT_dom"/>
    <property type="match status" value="1"/>
</dbReference>
<reference evidence="9" key="2">
    <citation type="journal article" date="2013" name="Stand. Genomic Sci.">
        <title>Complete genome sequence of Desulfocapsa sulfexigens, a marine deltaproteobacterium specialized in disproportionating inorganic sulfur compounds.</title>
        <authorList>
            <person name="Finster K.W."/>
            <person name="Kjeldsen K.U."/>
            <person name="Kube M."/>
            <person name="Reinhardt R."/>
            <person name="Mussmann M."/>
            <person name="Amann R."/>
            <person name="Schreiber L."/>
        </authorList>
    </citation>
    <scope>NUCLEOTIDE SEQUENCE [LARGE SCALE GENOMIC DNA]</scope>
    <source>
        <strain evidence="9">DSM 10523 / SB164P1</strain>
    </source>
</reference>
<evidence type="ECO:0000256" key="3">
    <source>
        <dbReference type="ARBA" id="ARBA00022692"/>
    </source>
</evidence>
<dbReference type="BioCyc" id="DPIE1322246:BN4_RS01195-MONOMER"/>
<dbReference type="InterPro" id="IPR032816">
    <property type="entry name" value="VTT_dom"/>
</dbReference>
<evidence type="ECO:0000256" key="6">
    <source>
        <dbReference type="RuleBase" id="RU366058"/>
    </source>
</evidence>